<comment type="similarity">
    <text evidence="1">Belongs to the ABC transporter superfamily.</text>
</comment>
<proteinExistence type="inferred from homology"/>
<dbReference type="InterPro" id="IPR003439">
    <property type="entry name" value="ABC_transporter-like_ATP-bd"/>
</dbReference>
<dbReference type="EMBL" id="JRYB01000001">
    <property type="protein sequence ID" value="OIJ41644.1"/>
    <property type="molecule type" value="Genomic_DNA"/>
</dbReference>
<dbReference type="PIRSF" id="PIRSF039085">
    <property type="entry name" value="ABC_ATPase_HisP"/>
    <property type="match status" value="1"/>
</dbReference>
<keyword evidence="3" id="KW-1003">Cell membrane</keyword>
<evidence type="ECO:0000259" key="6">
    <source>
        <dbReference type="PROSITE" id="PS50893"/>
    </source>
</evidence>
<protein>
    <submittedName>
        <fullName evidence="7">ABC transporter family protein</fullName>
    </submittedName>
</protein>
<dbReference type="RefSeq" id="WP_071362472.1">
    <property type="nucleotide sequence ID" value="NZ_JRYB01000001.1"/>
</dbReference>
<reference evidence="7 8" key="1">
    <citation type="submission" date="2014-10" db="EMBL/GenBank/DDBJ databases">
        <authorList>
            <person name="Seo M.-J."/>
            <person name="Seok Y.J."/>
            <person name="Cha I.-T."/>
        </authorList>
    </citation>
    <scope>NUCLEOTIDE SEQUENCE [LARGE SCALE GENOMIC DNA]</scope>
    <source>
        <strain evidence="7 8">NEU</strain>
    </source>
</reference>
<keyword evidence="5" id="KW-0067">ATP-binding</keyword>
<accession>A0A1S2NAG8</accession>
<feature type="domain" description="ABC transporter" evidence="6">
    <location>
        <begin position="2"/>
        <end position="236"/>
    </location>
</feature>
<dbReference type="InterPro" id="IPR030679">
    <property type="entry name" value="ABC_ATPase_HisP-typ"/>
</dbReference>
<dbReference type="InterPro" id="IPR017871">
    <property type="entry name" value="ABC_transporter-like_CS"/>
</dbReference>
<dbReference type="Pfam" id="PF00005">
    <property type="entry name" value="ABC_tran"/>
    <property type="match status" value="1"/>
</dbReference>
<name>A0A1S2NAG8_9BURK</name>
<dbReference type="PROSITE" id="PS00211">
    <property type="entry name" value="ABC_TRANSPORTER_1"/>
    <property type="match status" value="1"/>
</dbReference>
<dbReference type="InterPro" id="IPR050086">
    <property type="entry name" value="MetN_ABC_transporter-like"/>
</dbReference>
<organism evidence="7 8">
    <name type="scientific">Massilia timonae</name>
    <dbReference type="NCBI Taxonomy" id="47229"/>
    <lineage>
        <taxon>Bacteria</taxon>
        <taxon>Pseudomonadati</taxon>
        <taxon>Pseudomonadota</taxon>
        <taxon>Betaproteobacteria</taxon>
        <taxon>Burkholderiales</taxon>
        <taxon>Oxalobacteraceae</taxon>
        <taxon>Telluria group</taxon>
        <taxon>Massilia</taxon>
    </lineage>
</organism>
<dbReference type="InterPro" id="IPR003593">
    <property type="entry name" value="AAA+_ATPase"/>
</dbReference>
<dbReference type="SUPFAM" id="SSF52540">
    <property type="entry name" value="P-loop containing nucleoside triphosphate hydrolases"/>
    <property type="match status" value="1"/>
</dbReference>
<dbReference type="CDD" id="cd03262">
    <property type="entry name" value="ABC_HisP_GlnQ"/>
    <property type="match status" value="1"/>
</dbReference>
<evidence type="ECO:0000313" key="7">
    <source>
        <dbReference type="EMBL" id="OIJ41644.1"/>
    </source>
</evidence>
<keyword evidence="2" id="KW-0813">Transport</keyword>
<dbReference type="InterPro" id="IPR027417">
    <property type="entry name" value="P-loop_NTPase"/>
</dbReference>
<dbReference type="FunFam" id="3.40.50.300:FF:000020">
    <property type="entry name" value="Amino acid ABC transporter ATP-binding component"/>
    <property type="match status" value="1"/>
</dbReference>
<evidence type="ECO:0000256" key="2">
    <source>
        <dbReference type="ARBA" id="ARBA00022448"/>
    </source>
</evidence>
<dbReference type="Proteomes" id="UP000180246">
    <property type="component" value="Unassembled WGS sequence"/>
</dbReference>
<keyword evidence="4" id="KW-0547">Nucleotide-binding</keyword>
<dbReference type="GO" id="GO:0016887">
    <property type="term" value="F:ATP hydrolysis activity"/>
    <property type="evidence" value="ECO:0007669"/>
    <property type="project" value="InterPro"/>
</dbReference>
<dbReference type="Gene3D" id="3.40.50.300">
    <property type="entry name" value="P-loop containing nucleotide triphosphate hydrolases"/>
    <property type="match status" value="1"/>
</dbReference>
<sequence length="242" mass="26829">MIVLDKVNKYYGDYHALVDITEHVGNNEVLVVCGPSGSGKSTLIRTLNRLEEIDSGRIEIDGRDIHARGLDVNALRAGIGFVFQSFNLFPHLTALENCTLAPVRLKRATKAEAREHAMGLLERVGLAHKADAYPNALSGGQQQRVAIARALAMRPPIMLFDEPTSALDPEMVGEVLQVMRSLAGEGMTMVCVTHEMGFARDVADRVWFMAEGKILEKATPQEFFAHPQHPRAQQFLADRRRD</sequence>
<evidence type="ECO:0000256" key="1">
    <source>
        <dbReference type="ARBA" id="ARBA00005417"/>
    </source>
</evidence>
<dbReference type="AlphaFoldDB" id="A0A1S2NAG8"/>
<dbReference type="PANTHER" id="PTHR43166">
    <property type="entry name" value="AMINO ACID IMPORT ATP-BINDING PROTEIN"/>
    <property type="match status" value="1"/>
</dbReference>
<comment type="caution">
    <text evidence="7">The sequence shown here is derived from an EMBL/GenBank/DDBJ whole genome shotgun (WGS) entry which is preliminary data.</text>
</comment>
<evidence type="ECO:0000256" key="3">
    <source>
        <dbReference type="ARBA" id="ARBA00022475"/>
    </source>
</evidence>
<evidence type="ECO:0000313" key="8">
    <source>
        <dbReference type="Proteomes" id="UP000180246"/>
    </source>
</evidence>
<keyword evidence="3" id="KW-0472">Membrane</keyword>
<dbReference type="GO" id="GO:0005524">
    <property type="term" value="F:ATP binding"/>
    <property type="evidence" value="ECO:0007669"/>
    <property type="project" value="UniProtKB-KW"/>
</dbReference>
<dbReference type="PROSITE" id="PS50893">
    <property type="entry name" value="ABC_TRANSPORTER_2"/>
    <property type="match status" value="1"/>
</dbReference>
<dbReference type="SMART" id="SM00382">
    <property type="entry name" value="AAA"/>
    <property type="match status" value="1"/>
</dbReference>
<dbReference type="PANTHER" id="PTHR43166:SF4">
    <property type="entry name" value="PHOSPHONATES IMPORT ATP-BINDING PROTEIN PHNC"/>
    <property type="match status" value="1"/>
</dbReference>
<gene>
    <name evidence="7" type="ORF">LO55_3580</name>
</gene>
<dbReference type="GO" id="GO:0015424">
    <property type="term" value="F:ABC-type amino acid transporter activity"/>
    <property type="evidence" value="ECO:0007669"/>
    <property type="project" value="InterPro"/>
</dbReference>
<evidence type="ECO:0000256" key="4">
    <source>
        <dbReference type="ARBA" id="ARBA00022741"/>
    </source>
</evidence>
<evidence type="ECO:0000256" key="5">
    <source>
        <dbReference type="ARBA" id="ARBA00022840"/>
    </source>
</evidence>